<dbReference type="InterPro" id="IPR016167">
    <property type="entry name" value="FAD-bd_PCMH_sub1"/>
</dbReference>
<comment type="pathway">
    <text evidence="2">Alkaloid biosynthesis.</text>
</comment>
<proteinExistence type="inferred from homology"/>
<evidence type="ECO:0000256" key="4">
    <source>
        <dbReference type="ARBA" id="ARBA00022589"/>
    </source>
</evidence>
<dbReference type="GO" id="GO:0071949">
    <property type="term" value="F:FAD binding"/>
    <property type="evidence" value="ECO:0007669"/>
    <property type="project" value="InterPro"/>
</dbReference>
<dbReference type="Gene3D" id="3.30.465.10">
    <property type="match status" value="1"/>
</dbReference>
<evidence type="ECO:0000256" key="1">
    <source>
        <dbReference type="ARBA" id="ARBA00001974"/>
    </source>
</evidence>
<keyword evidence="5" id="KW-0285">Flavoprotein</keyword>
<dbReference type="InterPro" id="IPR006094">
    <property type="entry name" value="Oxid_FAD_bind_N"/>
</dbReference>
<evidence type="ECO:0000256" key="8">
    <source>
        <dbReference type="ARBA" id="ARBA00023157"/>
    </source>
</evidence>
<dbReference type="Proteomes" id="UP001161247">
    <property type="component" value="Chromosome 1"/>
</dbReference>
<evidence type="ECO:0000256" key="3">
    <source>
        <dbReference type="ARBA" id="ARBA00005466"/>
    </source>
</evidence>
<reference evidence="12" key="1">
    <citation type="submission" date="2023-03" db="EMBL/GenBank/DDBJ databases">
        <authorList>
            <person name="Julca I."/>
        </authorList>
    </citation>
    <scope>NUCLEOTIDE SEQUENCE</scope>
</reference>
<dbReference type="EMBL" id="OX459118">
    <property type="protein sequence ID" value="CAI9091748.1"/>
    <property type="molecule type" value="Genomic_DNA"/>
</dbReference>
<evidence type="ECO:0000256" key="6">
    <source>
        <dbReference type="ARBA" id="ARBA00022729"/>
    </source>
</evidence>
<comment type="similarity">
    <text evidence="3">Belongs to the oxygen-dependent FAD-linked oxidoreductase family.</text>
</comment>
<dbReference type="InterPro" id="IPR012951">
    <property type="entry name" value="BBE"/>
</dbReference>
<organism evidence="12 13">
    <name type="scientific">Oldenlandia corymbosa var. corymbosa</name>
    <dbReference type="NCBI Taxonomy" id="529605"/>
    <lineage>
        <taxon>Eukaryota</taxon>
        <taxon>Viridiplantae</taxon>
        <taxon>Streptophyta</taxon>
        <taxon>Embryophyta</taxon>
        <taxon>Tracheophyta</taxon>
        <taxon>Spermatophyta</taxon>
        <taxon>Magnoliopsida</taxon>
        <taxon>eudicotyledons</taxon>
        <taxon>Gunneridae</taxon>
        <taxon>Pentapetalae</taxon>
        <taxon>asterids</taxon>
        <taxon>lamiids</taxon>
        <taxon>Gentianales</taxon>
        <taxon>Rubiaceae</taxon>
        <taxon>Rubioideae</taxon>
        <taxon>Spermacoceae</taxon>
        <taxon>Hedyotis-Oldenlandia complex</taxon>
        <taxon>Oldenlandia</taxon>
    </lineage>
</organism>
<dbReference type="Gene3D" id="3.30.43.10">
    <property type="entry name" value="Uridine Diphospho-n-acetylenolpyruvylglucosamine Reductase, domain 2"/>
    <property type="match status" value="1"/>
</dbReference>
<evidence type="ECO:0000256" key="2">
    <source>
        <dbReference type="ARBA" id="ARBA00004913"/>
    </source>
</evidence>
<keyword evidence="7" id="KW-0274">FAD</keyword>
<comment type="cofactor">
    <cofactor evidence="1">
        <name>FAD</name>
        <dbReference type="ChEBI" id="CHEBI:57692"/>
    </cofactor>
</comment>
<dbReference type="PROSITE" id="PS51387">
    <property type="entry name" value="FAD_PCMH"/>
    <property type="match status" value="1"/>
</dbReference>
<dbReference type="GO" id="GO:0016491">
    <property type="term" value="F:oxidoreductase activity"/>
    <property type="evidence" value="ECO:0007669"/>
    <property type="project" value="InterPro"/>
</dbReference>
<evidence type="ECO:0000256" key="9">
    <source>
        <dbReference type="ARBA" id="ARBA00023180"/>
    </source>
</evidence>
<dbReference type="PANTHER" id="PTHR32448">
    <property type="entry name" value="OS08G0158400 PROTEIN"/>
    <property type="match status" value="1"/>
</dbReference>
<evidence type="ECO:0000313" key="13">
    <source>
        <dbReference type="Proteomes" id="UP001161247"/>
    </source>
</evidence>
<keyword evidence="4" id="KW-0017">Alkaloid metabolism</keyword>
<dbReference type="AlphaFoldDB" id="A0AAV1C9T7"/>
<keyword evidence="6 10" id="KW-0732">Signal</keyword>
<name>A0AAV1C9T7_OLDCO</name>
<gene>
    <name evidence="12" type="ORF">OLC1_LOCUS3592</name>
</gene>
<accession>A0AAV1C9T7</accession>
<dbReference type="Gene3D" id="3.40.462.20">
    <property type="match status" value="1"/>
</dbReference>
<feature type="signal peptide" evidence="10">
    <location>
        <begin position="1"/>
        <end position="20"/>
    </location>
</feature>
<evidence type="ECO:0000256" key="10">
    <source>
        <dbReference type="SAM" id="SignalP"/>
    </source>
</evidence>
<dbReference type="InterPro" id="IPR016169">
    <property type="entry name" value="FAD-bd_PCMH_sub2"/>
</dbReference>
<sequence length="531" mass="58895">MASNMLSTFLLLLPLIASTSQTIFVSADPTYDSFANCLAENGIPRDQISRILYSPTSSSFSSVLNAYVRNLRFNTTSTKKPSIIVTPLQLQGVQAAVLCTKQSNLQLKIRSGGHDYEGISYVSENNFVILDMFNIRNITVDISTKTAWVQTGATLGELYYRIWKQSNVYGFPAGVCPTVGVGGHISGGGYGPLLRKFGLTVDNVVDAQIIDVNGNVLDRKGMGEDLFWAIRGGGGASFGVVLSYKINLVPVPPIVTVFNVQRTQAQNATDILVQWQNVASKYDDNLFIRVLVQPVTINKSRGIRLTFIALYLGDSNSLLSVINSKLPKLGLKKSDCIETSWIRSMLFWMNFDIKTAPEALLSRTPDSVNFLKRKSDYVQTPIPKTALTSIFAKMVQLGKVGFVFNPYGGRMGQIAETETPFPHRAGIIYKIQYSVNWQDASPDLAQQYLAQAKELYSFMTPYVSSNPRQAFLNYRDLDIGSTTNGKDNYNEGRVYGLKYFKGNFDRLVRVKTAVDPGNFFKNEQSIPPLSH</sequence>
<feature type="chain" id="PRO_5043415571" evidence="10">
    <location>
        <begin position="21"/>
        <end position="531"/>
    </location>
</feature>
<evidence type="ECO:0000259" key="11">
    <source>
        <dbReference type="PROSITE" id="PS51387"/>
    </source>
</evidence>
<dbReference type="Pfam" id="PF08031">
    <property type="entry name" value="BBE"/>
    <property type="match status" value="1"/>
</dbReference>
<feature type="domain" description="FAD-binding PCMH-type" evidence="11">
    <location>
        <begin position="77"/>
        <end position="251"/>
    </location>
</feature>
<dbReference type="FunFam" id="3.30.43.10:FF:000004">
    <property type="entry name" value="Berberine bridge enzyme-like 15"/>
    <property type="match status" value="1"/>
</dbReference>
<protein>
    <submittedName>
        <fullName evidence="12">OLC1v1026854C1</fullName>
    </submittedName>
</protein>
<dbReference type="SUPFAM" id="SSF56176">
    <property type="entry name" value="FAD-binding/transporter-associated domain-like"/>
    <property type="match status" value="1"/>
</dbReference>
<dbReference type="Pfam" id="PF01565">
    <property type="entry name" value="FAD_binding_4"/>
    <property type="match status" value="1"/>
</dbReference>
<dbReference type="InterPro" id="IPR016166">
    <property type="entry name" value="FAD-bd_PCMH"/>
</dbReference>
<keyword evidence="9" id="KW-0325">Glycoprotein</keyword>
<dbReference type="InterPro" id="IPR036318">
    <property type="entry name" value="FAD-bd_PCMH-like_sf"/>
</dbReference>
<evidence type="ECO:0000313" key="12">
    <source>
        <dbReference type="EMBL" id="CAI9091748.1"/>
    </source>
</evidence>
<keyword evidence="13" id="KW-1185">Reference proteome</keyword>
<keyword evidence="8" id="KW-1015">Disulfide bond</keyword>
<evidence type="ECO:0000256" key="7">
    <source>
        <dbReference type="ARBA" id="ARBA00022827"/>
    </source>
</evidence>
<evidence type="ECO:0000256" key="5">
    <source>
        <dbReference type="ARBA" id="ARBA00022630"/>
    </source>
</evidence>